<feature type="domain" description="Porin" evidence="2">
    <location>
        <begin position="128"/>
        <end position="253"/>
    </location>
</feature>
<evidence type="ECO:0000259" key="2">
    <source>
        <dbReference type="Pfam" id="PF13609"/>
    </source>
</evidence>
<dbReference type="SUPFAM" id="SSF56935">
    <property type="entry name" value="Porins"/>
    <property type="match status" value="1"/>
</dbReference>
<dbReference type="RefSeq" id="WP_107323873.1">
    <property type="nucleotide sequence ID" value="NZ_NHSP01000063.1"/>
</dbReference>
<keyword evidence="4" id="KW-1185">Reference proteome</keyword>
<evidence type="ECO:0000313" key="4">
    <source>
        <dbReference type="Proteomes" id="UP000241899"/>
    </source>
</evidence>
<proteinExistence type="predicted"/>
<protein>
    <recommendedName>
        <fullName evidence="2">Porin domain-containing protein</fullName>
    </recommendedName>
</protein>
<accession>A0A2T4JLS7</accession>
<dbReference type="GO" id="GO:0016020">
    <property type="term" value="C:membrane"/>
    <property type="evidence" value="ECO:0007669"/>
    <property type="project" value="InterPro"/>
</dbReference>
<name>A0A2T4JLS7_9RHOB</name>
<dbReference type="EMBL" id="PZKF01000004">
    <property type="protein sequence ID" value="PTE18855.1"/>
    <property type="molecule type" value="Genomic_DNA"/>
</dbReference>
<feature type="chain" id="PRO_5015551473" description="Porin domain-containing protein" evidence="1">
    <location>
        <begin position="23"/>
        <end position="312"/>
    </location>
</feature>
<organism evidence="3 4">
    <name type="scientific">Phaeovulum veldkampii DSM 11550</name>
    <dbReference type="NCBI Taxonomy" id="1185920"/>
    <lineage>
        <taxon>Bacteria</taxon>
        <taxon>Pseudomonadati</taxon>
        <taxon>Pseudomonadota</taxon>
        <taxon>Alphaproteobacteria</taxon>
        <taxon>Rhodobacterales</taxon>
        <taxon>Paracoccaceae</taxon>
        <taxon>Phaeovulum</taxon>
    </lineage>
</organism>
<sequence>MKHTIKVIGALALSVAPIAAFAQDISGGATLGYGFSDISDIEQDLDSLTFDGRVTVAVGNGVSFGADLSAARVDIDDVPDTINGSVIGAHAAYGFANGVSVGVYAEEAKISSDILSSGGIGIDPSITSYGMMASYKFANGEVGGFFGRSETNPSIDLIDVRDFGLSGTYAPMENLTLAGAFIRTTVENPIEDVDADFIGLAAAYDLNDTWTLFGGYANTSAEFAGIDGDIDTFGIGASYDLTSMMTVKSYVSLELARTDLSIDGSGADLDTVRLGLSFPFGAEGSNVPMNSVADAIMNPRHSTVSQTILTAF</sequence>
<comment type="caution">
    <text evidence="3">The sequence shown here is derived from an EMBL/GenBank/DDBJ whole genome shotgun (WGS) entry which is preliminary data.</text>
</comment>
<feature type="signal peptide" evidence="1">
    <location>
        <begin position="1"/>
        <end position="22"/>
    </location>
</feature>
<dbReference type="Proteomes" id="UP000241899">
    <property type="component" value="Unassembled WGS sequence"/>
</dbReference>
<dbReference type="AlphaFoldDB" id="A0A2T4JLS7"/>
<dbReference type="Pfam" id="PF13609">
    <property type="entry name" value="Porin_4"/>
    <property type="match status" value="1"/>
</dbReference>
<reference evidence="3 4" key="1">
    <citation type="submission" date="2018-03" db="EMBL/GenBank/DDBJ databases">
        <title>Rhodobacter veldkampii.</title>
        <authorList>
            <person name="Meyer T.E."/>
            <person name="Miller S."/>
            <person name="Lodha T."/>
            <person name="Gandham S."/>
            <person name="Chintalapati S."/>
            <person name="Chintalapati V.R."/>
        </authorList>
    </citation>
    <scope>NUCLEOTIDE SEQUENCE [LARGE SCALE GENOMIC DNA]</scope>
    <source>
        <strain evidence="3 4">DSM 11550</strain>
    </source>
</reference>
<evidence type="ECO:0000256" key="1">
    <source>
        <dbReference type="SAM" id="SignalP"/>
    </source>
</evidence>
<dbReference type="InterPro" id="IPR023614">
    <property type="entry name" value="Porin_dom_sf"/>
</dbReference>
<dbReference type="Gene3D" id="2.40.160.10">
    <property type="entry name" value="Porin"/>
    <property type="match status" value="1"/>
</dbReference>
<dbReference type="GO" id="GO:0015288">
    <property type="term" value="F:porin activity"/>
    <property type="evidence" value="ECO:0007669"/>
    <property type="project" value="InterPro"/>
</dbReference>
<keyword evidence="1" id="KW-0732">Signal</keyword>
<dbReference type="InterPro" id="IPR033900">
    <property type="entry name" value="Gram_neg_porin_domain"/>
</dbReference>
<evidence type="ECO:0000313" key="3">
    <source>
        <dbReference type="EMBL" id="PTE18855.1"/>
    </source>
</evidence>
<gene>
    <name evidence="3" type="ORF">C5F46_03040</name>
</gene>
<dbReference type="OrthoDB" id="7737345at2"/>